<reference evidence="3 4" key="1">
    <citation type="journal article" date="2018" name="Microb. Genom.">
        <title>Expanding an expanded genome: long-read sequencing of Trypanosoma cruzi.</title>
        <authorList>
            <person name="Berna L."/>
            <person name="Rodriguez M."/>
            <person name="Chiribao M.L."/>
            <person name="Parodi-Talice A."/>
            <person name="Pita S."/>
            <person name="Rijo G."/>
            <person name="Alvarez-Valin F."/>
            <person name="Robello C."/>
        </authorList>
    </citation>
    <scope>NUCLEOTIDE SEQUENCE [LARGE SCALE GENOMIC DNA]</scope>
    <source>
        <strain evidence="3 4">Dm28c</strain>
    </source>
</reference>
<sequence>MYRRLTALCPVYRLRGVCGNAVRKCSSQTVEGASGSKVGEKAGVKSTAAFTPTGPKRKDWRTHKEVVYVKGIPMKGSIFKLPIKEQILICIIFSITGAAAVMFVRPVIRSLVKDGFLGLPEDSGWVKGPWLYRFLYVAIMYPAYSLLLFIIGSIFGRRVWFSFMIHKMWSRFLTKNAARRLEYFLDLQHY</sequence>
<dbReference type="VEuPathDB" id="TriTrypDB:BCY84_18571"/>
<accession>A0A2V2W451</accession>
<feature type="transmembrane region" description="Helical" evidence="1">
    <location>
        <begin position="87"/>
        <end position="108"/>
    </location>
</feature>
<dbReference type="OrthoDB" id="270912at2759"/>
<feature type="transmembrane region" description="Helical" evidence="1">
    <location>
        <begin position="134"/>
        <end position="155"/>
    </location>
</feature>
<dbReference type="VEuPathDB" id="TriTrypDB:C3747_2g232"/>
<evidence type="ECO:0000256" key="1">
    <source>
        <dbReference type="SAM" id="Phobius"/>
    </source>
</evidence>
<proteinExistence type="predicted"/>
<dbReference type="VEuPathDB" id="TriTrypDB:TcCL_ESM00698"/>
<keyword evidence="1" id="KW-0472">Membrane</keyword>
<organism evidence="3 4">
    <name type="scientific">Trypanosoma cruzi</name>
    <dbReference type="NCBI Taxonomy" id="5693"/>
    <lineage>
        <taxon>Eukaryota</taxon>
        <taxon>Discoba</taxon>
        <taxon>Euglenozoa</taxon>
        <taxon>Kinetoplastea</taxon>
        <taxon>Metakinetoplastina</taxon>
        <taxon>Trypanosomatida</taxon>
        <taxon>Trypanosomatidae</taxon>
        <taxon>Trypanosoma</taxon>
        <taxon>Schizotrypanum</taxon>
    </lineage>
</organism>
<feature type="domain" description="DUF6787" evidence="2">
    <location>
        <begin position="88"/>
        <end position="173"/>
    </location>
</feature>
<dbReference type="Pfam" id="PF20584">
    <property type="entry name" value="DUF6787"/>
    <property type="match status" value="1"/>
</dbReference>
<dbReference type="VEuPathDB" id="TriTrypDB:TcCLB.507963.44"/>
<dbReference type="InterPro" id="IPR046714">
    <property type="entry name" value="DUF6787"/>
</dbReference>
<dbReference type="EMBL" id="PRFA01000004">
    <property type="protein sequence ID" value="PWV01394.1"/>
    <property type="molecule type" value="Genomic_DNA"/>
</dbReference>
<dbReference type="VEuPathDB" id="TriTrypDB:TcG_01138"/>
<comment type="caution">
    <text evidence="3">The sequence shown here is derived from an EMBL/GenBank/DDBJ whole genome shotgun (WGS) entry which is preliminary data.</text>
</comment>
<dbReference type="AlphaFoldDB" id="A0A2V2W451"/>
<dbReference type="VEuPathDB" id="TriTrypDB:TcBrA4_0085970"/>
<dbReference type="VEuPathDB" id="TriTrypDB:TCDM_14007"/>
<dbReference type="Proteomes" id="UP000246121">
    <property type="component" value="Unassembled WGS sequence"/>
</dbReference>
<evidence type="ECO:0000259" key="2">
    <source>
        <dbReference type="Pfam" id="PF20584"/>
    </source>
</evidence>
<gene>
    <name evidence="3" type="ORF">C4B63_4g459</name>
</gene>
<evidence type="ECO:0000313" key="3">
    <source>
        <dbReference type="EMBL" id="PWV01394.1"/>
    </source>
</evidence>
<keyword evidence="1" id="KW-1133">Transmembrane helix</keyword>
<protein>
    <recommendedName>
        <fullName evidence="2">DUF6787 domain-containing protein</fullName>
    </recommendedName>
</protein>
<evidence type="ECO:0000313" key="4">
    <source>
        <dbReference type="Proteomes" id="UP000246121"/>
    </source>
</evidence>
<dbReference type="VEuPathDB" id="TriTrypDB:C4B63_4g459"/>
<keyword evidence="1" id="KW-0812">Transmembrane</keyword>
<dbReference type="VEuPathDB" id="TriTrypDB:TcCLB.507031.64"/>
<name>A0A2V2W451_TRYCR</name>